<dbReference type="Gene3D" id="3.40.50.300">
    <property type="entry name" value="P-loop containing nucleotide triphosphate hydrolases"/>
    <property type="match status" value="1"/>
</dbReference>
<dbReference type="GO" id="GO:0005524">
    <property type="term" value="F:ATP binding"/>
    <property type="evidence" value="ECO:0007669"/>
    <property type="project" value="InterPro"/>
</dbReference>
<dbReference type="PANTHER" id="PTHR48041">
    <property type="entry name" value="ABC TRANSPORTER G FAMILY MEMBER 28"/>
    <property type="match status" value="1"/>
</dbReference>
<dbReference type="Proteomes" id="UP000095287">
    <property type="component" value="Unplaced"/>
</dbReference>
<comment type="subcellular location">
    <subcellularLocation>
        <location evidence="1">Membrane</location>
        <topology evidence="1">Multi-pass membrane protein</topology>
    </subcellularLocation>
</comment>
<keyword evidence="9" id="KW-1185">Reference proteome</keyword>
<feature type="transmembrane region" description="Helical" evidence="7">
    <location>
        <begin position="259"/>
        <end position="287"/>
    </location>
</feature>
<dbReference type="GO" id="GO:0042626">
    <property type="term" value="F:ATPase-coupled transmembrane transporter activity"/>
    <property type="evidence" value="ECO:0007669"/>
    <property type="project" value="TreeGrafter"/>
</dbReference>
<keyword evidence="4 7" id="KW-0812">Transmembrane</keyword>
<dbReference type="InterPro" id="IPR003439">
    <property type="entry name" value="ABC_transporter-like_ATP-bd"/>
</dbReference>
<evidence type="ECO:0000256" key="4">
    <source>
        <dbReference type="ARBA" id="ARBA00022692"/>
    </source>
</evidence>
<feature type="transmembrane region" description="Helical" evidence="7">
    <location>
        <begin position="185"/>
        <end position="203"/>
    </location>
</feature>
<feature type="transmembrane region" description="Helical" evidence="7">
    <location>
        <begin position="223"/>
        <end position="252"/>
    </location>
</feature>
<name>A0A1I7YQL3_9BILA</name>
<dbReference type="PANTHER" id="PTHR48041:SF113">
    <property type="entry name" value="ATP-BINDING CASSETTE SUB-FAMILY G MEMBER 5"/>
    <property type="match status" value="1"/>
</dbReference>
<evidence type="ECO:0000313" key="10">
    <source>
        <dbReference type="WBParaSite" id="L893_g18818.t1"/>
    </source>
</evidence>
<evidence type="ECO:0000313" key="9">
    <source>
        <dbReference type="Proteomes" id="UP000095287"/>
    </source>
</evidence>
<evidence type="ECO:0000256" key="3">
    <source>
        <dbReference type="ARBA" id="ARBA00022448"/>
    </source>
</evidence>
<dbReference type="AlphaFoldDB" id="A0A1I7YQL3"/>
<dbReference type="SUPFAM" id="SSF52540">
    <property type="entry name" value="P-loop containing nucleoside triphosphate hydrolases"/>
    <property type="match status" value="1"/>
</dbReference>
<dbReference type="InterPro" id="IPR050352">
    <property type="entry name" value="ABCG_transporters"/>
</dbReference>
<feature type="transmembrane region" description="Helical" evidence="7">
    <location>
        <begin position="393"/>
        <end position="413"/>
    </location>
</feature>
<evidence type="ECO:0000256" key="6">
    <source>
        <dbReference type="ARBA" id="ARBA00023136"/>
    </source>
</evidence>
<dbReference type="Pfam" id="PF00005">
    <property type="entry name" value="ABC_tran"/>
    <property type="match status" value="1"/>
</dbReference>
<dbReference type="InterPro" id="IPR027417">
    <property type="entry name" value="P-loop_NTPase"/>
</dbReference>
<dbReference type="GO" id="GO:0016887">
    <property type="term" value="F:ATP hydrolysis activity"/>
    <property type="evidence" value="ECO:0007669"/>
    <property type="project" value="InterPro"/>
</dbReference>
<keyword evidence="5 7" id="KW-1133">Transmembrane helix</keyword>
<organism evidence="9 10">
    <name type="scientific">Steinernema glaseri</name>
    <dbReference type="NCBI Taxonomy" id="37863"/>
    <lineage>
        <taxon>Eukaryota</taxon>
        <taxon>Metazoa</taxon>
        <taxon>Ecdysozoa</taxon>
        <taxon>Nematoda</taxon>
        <taxon>Chromadorea</taxon>
        <taxon>Rhabditida</taxon>
        <taxon>Tylenchina</taxon>
        <taxon>Panagrolaimomorpha</taxon>
        <taxon>Strongyloidoidea</taxon>
        <taxon>Steinernematidae</taxon>
        <taxon>Steinernema</taxon>
    </lineage>
</organism>
<evidence type="ECO:0000256" key="1">
    <source>
        <dbReference type="ARBA" id="ARBA00004141"/>
    </source>
</evidence>
<evidence type="ECO:0000256" key="2">
    <source>
        <dbReference type="ARBA" id="ARBA00005814"/>
    </source>
</evidence>
<sequence length="426" mass="48179">MGVVGSAGSGKSSLLKVISHRLVGNTGGCLMLNGLVLSREKFDNFCEYVSFKRQLLPNVEVKAFLLLHAHLVLTTKLNSAEKEKRVLLLMQEFDLLPYSQEKIGNLSESARRRLIIAMHLIRDPVLVVVDDIIRDLEALSAYQLMYALNNYMRRTNRIAIVSMRVPRSDIYQLLSRMTMIFYGEMIYSVLIALSFVATLHTAYHFNKIVALTYQETSRAMYSVLTGTVAFFISSTPFSALTVTLSIAVIFWFNSIQQEFTALVFIFIVLWSSYLYFVLVTMIFGMFLRCPAKVSAIVNTIQLISIITSSGILKSLRTFHSANAWINYITYASTYRYASTYLSFQLIPPVGTGCVRDELKPSSELTELCRWTNGSQFLEEQFPEGMAVNPQLKFWLIIGTVAIASSTLFLVAIIPKPRIVNKKFLDE</sequence>
<protein>
    <submittedName>
        <fullName evidence="10">ABC transporter domain-containing protein</fullName>
    </submittedName>
</protein>
<keyword evidence="3" id="KW-0813">Transport</keyword>
<proteinExistence type="inferred from homology"/>
<dbReference type="GO" id="GO:0043190">
    <property type="term" value="C:ATP-binding cassette (ABC) transporter complex"/>
    <property type="evidence" value="ECO:0007669"/>
    <property type="project" value="TreeGrafter"/>
</dbReference>
<keyword evidence="6 7" id="KW-0472">Membrane</keyword>
<evidence type="ECO:0000256" key="5">
    <source>
        <dbReference type="ARBA" id="ARBA00022989"/>
    </source>
</evidence>
<evidence type="ECO:0000256" key="7">
    <source>
        <dbReference type="SAM" id="Phobius"/>
    </source>
</evidence>
<dbReference type="WBParaSite" id="L893_g18818.t1">
    <property type="protein sequence ID" value="L893_g18818.t1"/>
    <property type="gene ID" value="L893_g18818"/>
</dbReference>
<evidence type="ECO:0000259" key="8">
    <source>
        <dbReference type="Pfam" id="PF00005"/>
    </source>
</evidence>
<reference evidence="10" key="1">
    <citation type="submission" date="2016-11" db="UniProtKB">
        <authorList>
            <consortium name="WormBaseParasite"/>
        </authorList>
    </citation>
    <scope>IDENTIFICATION</scope>
</reference>
<feature type="transmembrane region" description="Helical" evidence="7">
    <location>
        <begin position="293"/>
        <end position="312"/>
    </location>
</feature>
<feature type="domain" description="ABC transporter" evidence="8">
    <location>
        <begin position="2"/>
        <end position="131"/>
    </location>
</feature>
<comment type="similarity">
    <text evidence="2">Belongs to the ABC transporter superfamily. ABCG family. Eye pigment precursor importer (TC 3.A.1.204) subfamily.</text>
</comment>
<accession>A0A1I7YQL3</accession>